<dbReference type="InParanoid" id="A0A1Y2D557"/>
<feature type="compositionally biased region" description="Basic and acidic residues" evidence="1">
    <location>
        <begin position="60"/>
        <end position="78"/>
    </location>
</feature>
<dbReference type="AlphaFoldDB" id="A0A1Y2D557"/>
<accession>A0A1Y2D557</accession>
<evidence type="ECO:0000313" key="3">
    <source>
        <dbReference type="Proteomes" id="UP000193467"/>
    </source>
</evidence>
<feature type="compositionally biased region" description="Basic and acidic residues" evidence="1">
    <location>
        <begin position="308"/>
        <end position="329"/>
    </location>
</feature>
<feature type="region of interest" description="Disordered" evidence="1">
    <location>
        <begin position="158"/>
        <end position="284"/>
    </location>
</feature>
<comment type="caution">
    <text evidence="2">The sequence shown here is derived from an EMBL/GenBank/DDBJ whole genome shotgun (WGS) entry which is preliminary data.</text>
</comment>
<keyword evidence="3" id="KW-1185">Reference proteome</keyword>
<dbReference type="Proteomes" id="UP000193467">
    <property type="component" value="Unassembled WGS sequence"/>
</dbReference>
<dbReference type="OrthoDB" id="2139939at2759"/>
<feature type="compositionally biased region" description="Basic and acidic residues" evidence="1">
    <location>
        <begin position="221"/>
        <end position="269"/>
    </location>
</feature>
<name>A0A1Y2D557_9BASI</name>
<sequence length="349" mass="39617">MDSTSRHQDRDRRRRDSRSRSPERSSRHRDDRDDRKSSSSRRHRSRSPEERERKSRKHRERADGSEDERGPPEGVKELDADDYFLKSNELKVWLDEEKGKRLDQLKSEDARAYFRKFCKAWNRGKLAPKYYAGISSASLSSSLSSGYSWSFSKATQRELDDASSIRKSIDTGSRPLPSSTVGPSLPSAARGPALGPSMPPSALSALQQTRDATSSLLNSTREAERAAAKKGRREDREEERDNRATGRDRQLEKRREVGANMREMREARESGGMMEVSDDVLMGSGGTSDFKAMIAARDHRAQHGRRAQQQEERQAVMSDKMKQYRSKEDETMAQFRALAEARFGAGAPK</sequence>
<evidence type="ECO:0008006" key="4">
    <source>
        <dbReference type="Google" id="ProtNLM"/>
    </source>
</evidence>
<feature type="compositionally biased region" description="Basic and acidic residues" evidence="1">
    <location>
        <begin position="18"/>
        <end position="37"/>
    </location>
</feature>
<dbReference type="EMBL" id="MCGR01000098">
    <property type="protein sequence ID" value="ORY54380.1"/>
    <property type="molecule type" value="Genomic_DNA"/>
</dbReference>
<dbReference type="PANTHER" id="PTHR34117:SF1">
    <property type="entry name" value="STYLE CELL-CYCLE INHIBITOR 1"/>
    <property type="match status" value="1"/>
</dbReference>
<evidence type="ECO:0000256" key="1">
    <source>
        <dbReference type="SAM" id="MobiDB-lite"/>
    </source>
</evidence>
<reference evidence="2 3" key="1">
    <citation type="submission" date="2016-07" db="EMBL/GenBank/DDBJ databases">
        <title>Pervasive Adenine N6-methylation of Active Genes in Fungi.</title>
        <authorList>
            <consortium name="DOE Joint Genome Institute"/>
            <person name="Mondo S.J."/>
            <person name="Dannebaum R.O."/>
            <person name="Kuo R.C."/>
            <person name="Labutti K."/>
            <person name="Haridas S."/>
            <person name="Kuo A."/>
            <person name="Salamov A."/>
            <person name="Ahrendt S.R."/>
            <person name="Lipzen A."/>
            <person name="Sullivan W."/>
            <person name="Andreopoulos W.B."/>
            <person name="Clum A."/>
            <person name="Lindquist E."/>
            <person name="Daum C."/>
            <person name="Ramamoorthy G.K."/>
            <person name="Gryganskyi A."/>
            <person name="Culley D."/>
            <person name="Magnuson J.K."/>
            <person name="James T.Y."/>
            <person name="O'Malley M.A."/>
            <person name="Stajich J.E."/>
            <person name="Spatafora J.W."/>
            <person name="Visel A."/>
            <person name="Grigoriev I.V."/>
        </authorList>
    </citation>
    <scope>NUCLEOTIDE SEQUENCE [LARGE SCALE GENOMIC DNA]</scope>
    <source>
        <strain evidence="2 3">62-1032</strain>
    </source>
</reference>
<dbReference type="PANTHER" id="PTHR34117">
    <property type="entry name" value="STYLE CELL-CYCLE INHIBITOR 1"/>
    <property type="match status" value="1"/>
</dbReference>
<feature type="compositionally biased region" description="Basic and acidic residues" evidence="1">
    <location>
        <begin position="1"/>
        <end position="11"/>
    </location>
</feature>
<feature type="compositionally biased region" description="Basic and acidic residues" evidence="1">
    <location>
        <begin position="158"/>
        <end position="169"/>
    </location>
</feature>
<feature type="region of interest" description="Disordered" evidence="1">
    <location>
        <begin position="298"/>
        <end position="329"/>
    </location>
</feature>
<evidence type="ECO:0000313" key="2">
    <source>
        <dbReference type="EMBL" id="ORY54380.1"/>
    </source>
</evidence>
<feature type="region of interest" description="Disordered" evidence="1">
    <location>
        <begin position="1"/>
        <end position="81"/>
    </location>
</feature>
<proteinExistence type="predicted"/>
<protein>
    <recommendedName>
        <fullName evidence="4">Splicing arginine serine-rich 12</fullName>
    </recommendedName>
</protein>
<gene>
    <name evidence="2" type="ORF">BCR35DRAFT_310383</name>
</gene>
<dbReference type="InterPro" id="IPR044688">
    <property type="entry name" value="SCI-1-like"/>
</dbReference>
<dbReference type="STRING" id="106004.A0A1Y2D557"/>
<organism evidence="2 3">
    <name type="scientific">Leucosporidium creatinivorum</name>
    <dbReference type="NCBI Taxonomy" id="106004"/>
    <lineage>
        <taxon>Eukaryota</taxon>
        <taxon>Fungi</taxon>
        <taxon>Dikarya</taxon>
        <taxon>Basidiomycota</taxon>
        <taxon>Pucciniomycotina</taxon>
        <taxon>Microbotryomycetes</taxon>
        <taxon>Leucosporidiales</taxon>
        <taxon>Leucosporidium</taxon>
    </lineage>
</organism>
<feature type="compositionally biased region" description="Polar residues" evidence="1">
    <location>
        <begin position="204"/>
        <end position="220"/>
    </location>
</feature>